<dbReference type="AlphaFoldDB" id="A0AAW1MRK4"/>
<sequence length="383" mass="43923">MESTEAERGQIIWEASSSQSSNGGGEKPVIIRVKRKLHQSPLEALWIEINERPVKRPLLDFQKLSITSPAAPTQEEPKVKRVLVQHVETVDSSEHAFDFLNSYVEAGPEGEGDSKFTASNKQRRRTLLTPNIHNRLLSKAKQQHQELAKSARFEQIWKRRTQDNESIHDEALGEVCRVYDVLRVDMEETSASQEKQEEISVEDQESLSKFLPLLRECIPSAAEEIESDFMCQASKRDPVDEYVYDLYAVQENVDEVEASYPFPLVQLDDDDQFYDGPDDSDYETDDSNAENHIWNDYPEEESSEEEESECSEDEKSEASDDESNDDESETEGDIYLQSDDLACFDDHLCDDEIDGNFGEDLNVVDDEDDEDAGYGENWRWVHR</sequence>
<proteinExistence type="inferred from homology"/>
<dbReference type="PANTHER" id="PTHR31934:SF2">
    <property type="entry name" value="RNA-DIRECTED DNA METHYLATION 4"/>
    <property type="match status" value="1"/>
</dbReference>
<organism evidence="4 5">
    <name type="scientific">Saponaria officinalis</name>
    <name type="common">Common soapwort</name>
    <name type="synonym">Lychnis saponaria</name>
    <dbReference type="NCBI Taxonomy" id="3572"/>
    <lineage>
        <taxon>Eukaryota</taxon>
        <taxon>Viridiplantae</taxon>
        <taxon>Streptophyta</taxon>
        <taxon>Embryophyta</taxon>
        <taxon>Tracheophyta</taxon>
        <taxon>Spermatophyta</taxon>
        <taxon>Magnoliopsida</taxon>
        <taxon>eudicotyledons</taxon>
        <taxon>Gunneridae</taxon>
        <taxon>Pentapetalae</taxon>
        <taxon>Caryophyllales</taxon>
        <taxon>Caryophyllaceae</taxon>
        <taxon>Caryophylleae</taxon>
        <taxon>Saponaria</taxon>
    </lineage>
</organism>
<dbReference type="Pfam" id="PF08574">
    <property type="entry name" value="Iwr1"/>
    <property type="match status" value="1"/>
</dbReference>
<accession>A0AAW1MRK4</accession>
<feature type="compositionally biased region" description="Acidic residues" evidence="2">
    <location>
        <begin position="362"/>
        <end position="373"/>
    </location>
</feature>
<feature type="region of interest" description="Disordered" evidence="2">
    <location>
        <begin position="267"/>
        <end position="337"/>
    </location>
</feature>
<evidence type="ECO:0000313" key="4">
    <source>
        <dbReference type="EMBL" id="KAK9748392.1"/>
    </source>
</evidence>
<feature type="compositionally biased region" description="Acidic residues" evidence="2">
    <location>
        <begin position="267"/>
        <end position="288"/>
    </location>
</feature>
<dbReference type="InterPro" id="IPR013883">
    <property type="entry name" value="TF_Iwr1_dom"/>
</dbReference>
<comment type="caution">
    <text evidence="4">The sequence shown here is derived from an EMBL/GenBank/DDBJ whole genome shotgun (WGS) entry which is preliminary data.</text>
</comment>
<feature type="domain" description="Transcription factor Iwr1" evidence="3">
    <location>
        <begin position="240"/>
        <end position="301"/>
    </location>
</feature>
<evidence type="ECO:0000313" key="5">
    <source>
        <dbReference type="Proteomes" id="UP001443914"/>
    </source>
</evidence>
<evidence type="ECO:0000256" key="1">
    <source>
        <dbReference type="ARBA" id="ARBA00010218"/>
    </source>
</evidence>
<dbReference type="Proteomes" id="UP001443914">
    <property type="component" value="Unassembled WGS sequence"/>
</dbReference>
<protein>
    <recommendedName>
        <fullName evidence="3">Transcription factor Iwr1 domain-containing protein</fullName>
    </recommendedName>
</protein>
<reference evidence="4" key="1">
    <citation type="submission" date="2024-03" db="EMBL/GenBank/DDBJ databases">
        <title>WGS assembly of Saponaria officinalis var. Norfolk2.</title>
        <authorList>
            <person name="Jenkins J."/>
            <person name="Shu S."/>
            <person name="Grimwood J."/>
            <person name="Barry K."/>
            <person name="Goodstein D."/>
            <person name="Schmutz J."/>
            <person name="Leebens-Mack J."/>
            <person name="Osbourn A."/>
        </authorList>
    </citation>
    <scope>NUCLEOTIDE SEQUENCE [LARGE SCALE GENOMIC DNA]</scope>
    <source>
        <strain evidence="4">JIC</strain>
    </source>
</reference>
<gene>
    <name evidence="4" type="ORF">RND81_02G054100</name>
</gene>
<dbReference type="EMBL" id="JBDFQZ010000002">
    <property type="protein sequence ID" value="KAK9748392.1"/>
    <property type="molecule type" value="Genomic_DNA"/>
</dbReference>
<keyword evidence="5" id="KW-1185">Reference proteome</keyword>
<feature type="region of interest" description="Disordered" evidence="2">
    <location>
        <begin position="1"/>
        <end position="26"/>
    </location>
</feature>
<evidence type="ECO:0000256" key="2">
    <source>
        <dbReference type="SAM" id="MobiDB-lite"/>
    </source>
</evidence>
<feature type="region of interest" description="Disordered" evidence="2">
    <location>
        <begin position="354"/>
        <end position="383"/>
    </location>
</feature>
<evidence type="ECO:0000259" key="3">
    <source>
        <dbReference type="Pfam" id="PF08574"/>
    </source>
</evidence>
<feature type="compositionally biased region" description="Acidic residues" evidence="2">
    <location>
        <begin position="297"/>
        <end position="332"/>
    </location>
</feature>
<dbReference type="PANTHER" id="PTHR31934">
    <property type="entry name" value="ALPHA/BETA-HYDROLASES SUPERFAMILY PROTEIN"/>
    <property type="match status" value="1"/>
</dbReference>
<comment type="similarity">
    <text evidence="1">Belongs to the IWR1/SLC7A6OS family.</text>
</comment>
<name>A0AAW1MRK4_SAPOF</name>